<evidence type="ECO:0000313" key="9">
    <source>
        <dbReference type="EMBL" id="VVM04620.1"/>
    </source>
</evidence>
<accession>A0A5E6M6Q2</accession>
<dbReference type="PANTHER" id="PTHR32481">
    <property type="entry name" value="AMINOPEPTIDASE"/>
    <property type="match status" value="1"/>
</dbReference>
<dbReference type="GO" id="GO:0004177">
    <property type="term" value="F:aminopeptidase activity"/>
    <property type="evidence" value="ECO:0007669"/>
    <property type="project" value="UniProtKB-UniRule"/>
</dbReference>
<dbReference type="PIRSF" id="PIRSF001123">
    <property type="entry name" value="PepA_GA"/>
    <property type="match status" value="1"/>
</dbReference>
<dbReference type="SUPFAM" id="SSF101821">
    <property type="entry name" value="Aminopeptidase/glucanase lid domain"/>
    <property type="match status" value="1"/>
</dbReference>
<dbReference type="Proteomes" id="UP000334923">
    <property type="component" value="Unassembled WGS sequence"/>
</dbReference>
<evidence type="ECO:0000256" key="4">
    <source>
        <dbReference type="ARBA" id="ARBA00022723"/>
    </source>
</evidence>
<dbReference type="GO" id="GO:0046872">
    <property type="term" value="F:metal ion binding"/>
    <property type="evidence" value="ECO:0007669"/>
    <property type="project" value="UniProtKB-UniRule"/>
</dbReference>
<dbReference type="Gene3D" id="2.40.30.40">
    <property type="entry name" value="Peptidase M42, domain 2"/>
    <property type="match status" value="1"/>
</dbReference>
<protein>
    <submittedName>
        <fullName evidence="9">Tetrahedral aminopeptidase</fullName>
    </submittedName>
</protein>
<organism evidence="9 10">
    <name type="scientific">Methylacidimicrobium tartarophylax</name>
    <dbReference type="NCBI Taxonomy" id="1041768"/>
    <lineage>
        <taxon>Bacteria</taxon>
        <taxon>Pseudomonadati</taxon>
        <taxon>Verrucomicrobiota</taxon>
        <taxon>Methylacidimicrobium</taxon>
    </lineage>
</organism>
<feature type="binding site" evidence="8">
    <location>
        <position position="177"/>
    </location>
    <ligand>
        <name>Zn(2+)</name>
        <dbReference type="ChEBI" id="CHEBI:29105"/>
        <label>1</label>
    </ligand>
</feature>
<evidence type="ECO:0000256" key="5">
    <source>
        <dbReference type="ARBA" id="ARBA00022801"/>
    </source>
</evidence>
<evidence type="ECO:0000313" key="10">
    <source>
        <dbReference type="Proteomes" id="UP000334923"/>
    </source>
</evidence>
<dbReference type="Gene3D" id="3.40.630.10">
    <property type="entry name" value="Zn peptidases"/>
    <property type="match status" value="1"/>
</dbReference>
<evidence type="ECO:0000256" key="8">
    <source>
        <dbReference type="PIRSR" id="PIRSR001123-2"/>
    </source>
</evidence>
<dbReference type="OrthoDB" id="9772053at2"/>
<evidence type="ECO:0000256" key="2">
    <source>
        <dbReference type="ARBA" id="ARBA00022438"/>
    </source>
</evidence>
<dbReference type="SUPFAM" id="SSF53187">
    <property type="entry name" value="Zn-dependent exopeptidases"/>
    <property type="match status" value="1"/>
</dbReference>
<dbReference type="InterPro" id="IPR008007">
    <property type="entry name" value="Peptidase_M42"/>
</dbReference>
<gene>
    <name evidence="9" type="primary">tet</name>
    <name evidence="9" type="ORF">MAMT_00192</name>
</gene>
<dbReference type="GO" id="GO:0006508">
    <property type="term" value="P:proteolysis"/>
    <property type="evidence" value="ECO:0007669"/>
    <property type="project" value="UniProtKB-KW"/>
</dbReference>
<keyword evidence="2 9" id="KW-0031">Aminopeptidase</keyword>
<dbReference type="Pfam" id="PF05343">
    <property type="entry name" value="Peptidase_M42"/>
    <property type="match status" value="1"/>
</dbReference>
<feature type="binding site" evidence="8">
    <location>
        <position position="65"/>
    </location>
    <ligand>
        <name>Zn(2+)</name>
        <dbReference type="ChEBI" id="CHEBI:29105"/>
        <label>1</label>
    </ligand>
</feature>
<feature type="binding site" evidence="8">
    <location>
        <position position="321"/>
    </location>
    <ligand>
        <name>Zn(2+)</name>
        <dbReference type="ChEBI" id="CHEBI:29105"/>
        <label>2</label>
    </ligand>
</feature>
<keyword evidence="10" id="KW-1185">Reference proteome</keyword>
<feature type="active site" description="Proton acceptor" evidence="7">
    <location>
        <position position="211"/>
    </location>
</feature>
<evidence type="ECO:0000256" key="1">
    <source>
        <dbReference type="ARBA" id="ARBA00006272"/>
    </source>
</evidence>
<feature type="binding site" evidence="8">
    <location>
        <position position="234"/>
    </location>
    <ligand>
        <name>Zn(2+)</name>
        <dbReference type="ChEBI" id="CHEBI:29105"/>
        <label>1</label>
    </ligand>
</feature>
<sequence>MQNEQLDFLRTLIETPSPSSQESVAQHSWIDYVRPYADRVETDAYGNALAVLHPEGSPKILLAAHIDEIGFQIHYIDDRGFVYFTTVGGSDPLLARGQRVRIHHQGKSVLGVIGSLAIHLQDREGKQEPPKWHELFIDIGARNQAEALERVSIGDLVTYDSGFAHLHGELWVGRACDDRVGAFVVAEALRRTFARRETLQACVIAASTIQEENGLFGATMVGYSTQPDAAVVVDVGHATDIPIADKKRHGDVQLGKGPILSRGSVNHPLLVSRLAEVARTHGIAYQQGIDPRRSGTDADAIFLQRGGIATAALGIPNRYMHSPVEVVHLQDLETLSEWLSLFLGDLKREERFRQAW</sequence>
<dbReference type="EMBL" id="CABFVA020000007">
    <property type="protein sequence ID" value="VVM04620.1"/>
    <property type="molecule type" value="Genomic_DNA"/>
</dbReference>
<comment type="similarity">
    <text evidence="1 6">Belongs to the peptidase M42 family.</text>
</comment>
<evidence type="ECO:0000256" key="7">
    <source>
        <dbReference type="PIRSR" id="PIRSR001123-1"/>
    </source>
</evidence>
<evidence type="ECO:0000256" key="6">
    <source>
        <dbReference type="PIRNR" id="PIRNR001123"/>
    </source>
</evidence>
<keyword evidence="5" id="KW-0378">Hydrolase</keyword>
<keyword evidence="3" id="KW-0645">Protease</keyword>
<keyword evidence="4 8" id="KW-0479">Metal-binding</keyword>
<dbReference type="AlphaFoldDB" id="A0A5E6M6Q2"/>
<evidence type="ECO:0000256" key="3">
    <source>
        <dbReference type="ARBA" id="ARBA00022670"/>
    </source>
</evidence>
<reference evidence="9 10" key="1">
    <citation type="submission" date="2019-09" db="EMBL/GenBank/DDBJ databases">
        <authorList>
            <person name="Cremers G."/>
        </authorList>
    </citation>
    <scope>NUCLEOTIDE SEQUENCE [LARGE SCALE GENOMIC DNA]</scope>
    <source>
        <strain evidence="9">4A</strain>
    </source>
</reference>
<dbReference type="RefSeq" id="WP_142659073.1">
    <property type="nucleotide sequence ID" value="NZ_CABFVA020000007.1"/>
</dbReference>
<proteinExistence type="inferred from homology"/>
<dbReference type="InterPro" id="IPR051464">
    <property type="entry name" value="Peptidase_M42_aminopept"/>
</dbReference>
<comment type="cofactor">
    <cofactor evidence="8">
        <name>a divalent metal cation</name>
        <dbReference type="ChEBI" id="CHEBI:60240"/>
    </cofactor>
    <text evidence="8">Binds 2 divalent metal cations per subunit.</text>
</comment>
<feature type="binding site" evidence="8">
    <location>
        <position position="177"/>
    </location>
    <ligand>
        <name>Zn(2+)</name>
        <dbReference type="ChEBI" id="CHEBI:29105"/>
        <label>2</label>
    </ligand>
</feature>
<feature type="binding site" evidence="8">
    <location>
        <position position="212"/>
    </location>
    <ligand>
        <name>Zn(2+)</name>
        <dbReference type="ChEBI" id="CHEBI:29105"/>
        <label>2</label>
    </ligand>
</feature>
<dbReference type="PANTHER" id="PTHR32481:SF20">
    <property type="entry name" value="AMINOPEPTIDASE YSDC"/>
    <property type="match status" value="1"/>
</dbReference>
<dbReference type="InterPro" id="IPR023367">
    <property type="entry name" value="Peptidase_M42_dom2"/>
</dbReference>
<dbReference type="CDD" id="cd05656">
    <property type="entry name" value="M42_Frv"/>
    <property type="match status" value="1"/>
</dbReference>
<name>A0A5E6M6Q2_9BACT</name>